<name>M3Z622_MUSPF</name>
<sequence>MGIKRDCLSGLLPPPLGQLQAWRGARPCQSCSRPRQQERAVCLRYRSRARRSSRASATGLARPQHRPSTSISRMHTDSRRSREPPRGCSRLGAGVGVEGDPMSPCPQAWPHSEDPAGLPAPCRTGGEAADRARFTPSGLPWRGDPWGVSHGSHGKWTPPSLPGASASVGRVPKSLLSALPRHPLWGKRVRGSDHRGAQCVRVLAKRVTLPGWGGGPCWRPWGCARVQTHPWQWWWPWWSPCRRCLGRRTGGRLGQGEPPGGACCLRLPSVLRTPHLTATPQSSRRWAESGTATPFHRWKVRAPPSSSPPRHPGVPPASRLQAQAARTRGAREARCCSQSLWECGVR</sequence>
<accession>M3Z622</accession>
<dbReference type="Ensembl" id="ENSMPUT00000019310.1">
    <property type="protein sequence ID" value="ENSMPUP00000019035.1"/>
    <property type="gene ID" value="ENSMPUG00000019158.1"/>
</dbReference>
<proteinExistence type="predicted"/>
<feature type="compositionally biased region" description="Basic and acidic residues" evidence="1">
    <location>
        <begin position="74"/>
        <end position="85"/>
    </location>
</feature>
<dbReference type="EMBL" id="AEYP01037473">
    <property type="status" value="NOT_ANNOTATED_CDS"/>
    <property type="molecule type" value="Genomic_DNA"/>
</dbReference>
<feature type="region of interest" description="Disordered" evidence="1">
    <location>
        <begin position="44"/>
        <end position="97"/>
    </location>
</feature>
<dbReference type="AlphaFoldDB" id="M3Z622"/>
<organism evidence="2">
    <name type="scientific">Mustela putorius furo</name>
    <name type="common">European domestic ferret</name>
    <name type="synonym">Mustela furo</name>
    <dbReference type="NCBI Taxonomy" id="9669"/>
    <lineage>
        <taxon>Eukaryota</taxon>
        <taxon>Metazoa</taxon>
        <taxon>Chordata</taxon>
        <taxon>Craniata</taxon>
        <taxon>Vertebrata</taxon>
        <taxon>Euteleostomi</taxon>
        <taxon>Mammalia</taxon>
        <taxon>Eutheria</taxon>
        <taxon>Laurasiatheria</taxon>
        <taxon>Carnivora</taxon>
        <taxon>Caniformia</taxon>
        <taxon>Musteloidea</taxon>
        <taxon>Mustelidae</taxon>
        <taxon>Mustelinae</taxon>
        <taxon>Mustela</taxon>
    </lineage>
</organism>
<dbReference type="InParanoid" id="M3Z622"/>
<dbReference type="HOGENOM" id="CLU_801583_0_0_1"/>
<evidence type="ECO:0000313" key="2">
    <source>
        <dbReference type="Ensembl" id="ENSMPUP00000019035.1"/>
    </source>
</evidence>
<feature type="compositionally biased region" description="Pro residues" evidence="1">
    <location>
        <begin position="305"/>
        <end position="315"/>
    </location>
</feature>
<feature type="region of interest" description="Disordered" evidence="1">
    <location>
        <begin position="279"/>
        <end position="324"/>
    </location>
</feature>
<evidence type="ECO:0000256" key="1">
    <source>
        <dbReference type="SAM" id="MobiDB-lite"/>
    </source>
</evidence>
<protein>
    <submittedName>
        <fullName evidence="2">Uncharacterized protein</fullName>
    </submittedName>
</protein>
<reference evidence="2" key="1">
    <citation type="submission" date="2024-06" db="UniProtKB">
        <authorList>
            <consortium name="Ensembl"/>
        </authorList>
    </citation>
    <scope>IDENTIFICATION</scope>
</reference>